<dbReference type="PANTHER" id="PTHR21248:SF23">
    <property type="entry name" value="CARDIOLIPIN SYNTHASE B"/>
    <property type="match status" value="1"/>
</dbReference>
<dbReference type="PROSITE" id="PS50035">
    <property type="entry name" value="PLD"/>
    <property type="match status" value="2"/>
</dbReference>
<reference evidence="3" key="1">
    <citation type="journal article" date="2019" name="Int. J. Syst. Evol. Microbiol.">
        <title>The Global Catalogue of Microorganisms (GCM) 10K type strain sequencing project: providing services to taxonomists for standard genome sequencing and annotation.</title>
        <authorList>
            <consortium name="The Broad Institute Genomics Platform"/>
            <consortium name="The Broad Institute Genome Sequencing Center for Infectious Disease"/>
            <person name="Wu L."/>
            <person name="Ma J."/>
        </authorList>
    </citation>
    <scope>NUCLEOTIDE SEQUENCE [LARGE SCALE GENOMIC DNA]</scope>
    <source>
        <strain evidence="3">KCTC 52438</strain>
    </source>
</reference>
<proteinExistence type="predicted"/>
<organism evidence="2 3">
    <name type="scientific">Litoribrevibacter euphylliae</name>
    <dbReference type="NCBI Taxonomy" id="1834034"/>
    <lineage>
        <taxon>Bacteria</taxon>
        <taxon>Pseudomonadati</taxon>
        <taxon>Pseudomonadota</taxon>
        <taxon>Gammaproteobacteria</taxon>
        <taxon>Oceanospirillales</taxon>
        <taxon>Oceanospirillaceae</taxon>
        <taxon>Litoribrevibacter</taxon>
    </lineage>
</organism>
<dbReference type="PANTHER" id="PTHR21248">
    <property type="entry name" value="CARDIOLIPIN SYNTHASE"/>
    <property type="match status" value="1"/>
</dbReference>
<dbReference type="RefSeq" id="WP_386721345.1">
    <property type="nucleotide sequence ID" value="NZ_JBHRSZ010000004.1"/>
</dbReference>
<evidence type="ECO:0000313" key="2">
    <source>
        <dbReference type="EMBL" id="MFC3151838.1"/>
    </source>
</evidence>
<name>A0ABV7HGU6_9GAMM</name>
<keyword evidence="3" id="KW-1185">Reference proteome</keyword>
<evidence type="ECO:0000259" key="1">
    <source>
        <dbReference type="PROSITE" id="PS50035"/>
    </source>
</evidence>
<dbReference type="InterPro" id="IPR001736">
    <property type="entry name" value="PLipase_D/transphosphatidylase"/>
</dbReference>
<dbReference type="CDD" id="cd09159">
    <property type="entry name" value="PLDc_ybhO_like_2"/>
    <property type="match status" value="1"/>
</dbReference>
<dbReference type="Proteomes" id="UP001595476">
    <property type="component" value="Unassembled WGS sequence"/>
</dbReference>
<dbReference type="SMART" id="SM00155">
    <property type="entry name" value="PLDc"/>
    <property type="match status" value="2"/>
</dbReference>
<comment type="caution">
    <text evidence="2">The sequence shown here is derived from an EMBL/GenBank/DDBJ whole genome shotgun (WGS) entry which is preliminary data.</text>
</comment>
<sequence length="374" mass="43343">MSHFQPSKYHSPELIIDGCNFYPAIFRELESAQESILIENYLVEDGELWDQLCRTLIKRADNNVLIQCIFDAFGTLGVHDDISKLSRHPNITIKLFNPIRLHLGSENLRRTHVKLFIIDNRVAFTGGAGITDSFYKPSTKSSAWSEVMVKVQDQDIGNISDIFQWKFDAIGSKSKALATPFKGPVYIFEKRLEGWLYAHHFSTHWIKRALYKKLASAQSRIWINSAYFFPTRRTLRFLKRKAKEGIDVRILLPGVTDVLLMKYLARGRYKRLLQAGVSIHELNDRFLHSKVIIVDDWTTLGSFNLDVFSFRFNHELNYASKDHDFLKDAEGFFLSKLQSAVEIKPEEWTNRVLMSKVLERGAYKLAQLFMKVIK</sequence>
<dbReference type="EMBL" id="JBHRSZ010000004">
    <property type="protein sequence ID" value="MFC3151838.1"/>
    <property type="molecule type" value="Genomic_DNA"/>
</dbReference>
<accession>A0ABV7HGU6</accession>
<evidence type="ECO:0000313" key="3">
    <source>
        <dbReference type="Proteomes" id="UP001595476"/>
    </source>
</evidence>
<feature type="domain" description="PLD phosphodiesterase" evidence="1">
    <location>
        <begin position="283"/>
        <end position="309"/>
    </location>
</feature>
<dbReference type="Pfam" id="PF13091">
    <property type="entry name" value="PLDc_2"/>
    <property type="match status" value="2"/>
</dbReference>
<dbReference type="SUPFAM" id="SSF56024">
    <property type="entry name" value="Phospholipase D/nuclease"/>
    <property type="match status" value="2"/>
</dbReference>
<dbReference type="InterPro" id="IPR025202">
    <property type="entry name" value="PLD-like_dom"/>
</dbReference>
<protein>
    <submittedName>
        <fullName evidence="2">Phosphatidylserine/phosphatidylglycerophosphate/ cardiolipin synthase family protein</fullName>
    </submittedName>
</protein>
<feature type="domain" description="PLD phosphodiesterase" evidence="1">
    <location>
        <begin position="107"/>
        <end position="134"/>
    </location>
</feature>
<gene>
    <name evidence="2" type="ORF">ACFOEK_12430</name>
</gene>
<dbReference type="Gene3D" id="3.30.870.10">
    <property type="entry name" value="Endonuclease Chain A"/>
    <property type="match status" value="2"/>
</dbReference>